<dbReference type="SUPFAM" id="SSF57701">
    <property type="entry name" value="Zn2/Cys6 DNA-binding domain"/>
    <property type="match status" value="1"/>
</dbReference>
<reference evidence="4 5" key="1">
    <citation type="submission" date="2020-02" db="EMBL/GenBank/DDBJ databases">
        <title>Comparative genomics of the hypocrealean fungal genus Beauvera.</title>
        <authorList>
            <person name="Showalter D.N."/>
            <person name="Bushley K.E."/>
            <person name="Rehner S.A."/>
        </authorList>
    </citation>
    <scope>NUCLEOTIDE SEQUENCE [LARGE SCALE GENOMIC DNA]</scope>
    <source>
        <strain evidence="4 5">ARSEF4384</strain>
    </source>
</reference>
<dbReference type="Gene3D" id="4.10.240.10">
    <property type="entry name" value="Zn(2)-C6 fungal-type DNA-binding domain"/>
    <property type="match status" value="1"/>
</dbReference>
<dbReference type="Pfam" id="PF00172">
    <property type="entry name" value="Zn_clus"/>
    <property type="match status" value="1"/>
</dbReference>
<evidence type="ECO:0000313" key="5">
    <source>
        <dbReference type="Proteomes" id="UP001397290"/>
    </source>
</evidence>
<dbReference type="PROSITE" id="PS50048">
    <property type="entry name" value="ZN2_CY6_FUNGAL_2"/>
    <property type="match status" value="1"/>
</dbReference>
<protein>
    <recommendedName>
        <fullName evidence="3">Zn(2)-C6 fungal-type domain-containing protein</fullName>
    </recommendedName>
</protein>
<evidence type="ECO:0000256" key="2">
    <source>
        <dbReference type="SAM" id="MobiDB-lite"/>
    </source>
</evidence>
<dbReference type="CDD" id="cd00067">
    <property type="entry name" value="GAL4"/>
    <property type="match status" value="1"/>
</dbReference>
<dbReference type="AlphaFoldDB" id="A0AAW0RG57"/>
<evidence type="ECO:0000259" key="3">
    <source>
        <dbReference type="PROSITE" id="PS50048"/>
    </source>
</evidence>
<sequence>MAPTTDNSSIGSNSPSPPPLVKTESNSAKKRGVEGSGGVVKVTKRRAARACVSCRARKVRCDVVEGAPCGNCRWDNVE</sequence>
<organism evidence="4 5">
    <name type="scientific">Beauveria asiatica</name>
    <dbReference type="NCBI Taxonomy" id="1069075"/>
    <lineage>
        <taxon>Eukaryota</taxon>
        <taxon>Fungi</taxon>
        <taxon>Dikarya</taxon>
        <taxon>Ascomycota</taxon>
        <taxon>Pezizomycotina</taxon>
        <taxon>Sordariomycetes</taxon>
        <taxon>Hypocreomycetidae</taxon>
        <taxon>Hypocreales</taxon>
        <taxon>Cordycipitaceae</taxon>
        <taxon>Beauveria</taxon>
    </lineage>
</organism>
<dbReference type="InterPro" id="IPR001138">
    <property type="entry name" value="Zn2Cys6_DnaBD"/>
</dbReference>
<name>A0AAW0RG57_9HYPO</name>
<comment type="caution">
    <text evidence="4">The sequence shown here is derived from an EMBL/GenBank/DDBJ whole genome shotgun (WGS) entry which is preliminary data.</text>
</comment>
<dbReference type="GO" id="GO:0000981">
    <property type="term" value="F:DNA-binding transcription factor activity, RNA polymerase II-specific"/>
    <property type="evidence" value="ECO:0007669"/>
    <property type="project" value="InterPro"/>
</dbReference>
<feature type="domain" description="Zn(2)-C6 fungal-type" evidence="3">
    <location>
        <begin position="50"/>
        <end position="78"/>
    </location>
</feature>
<proteinExistence type="predicted"/>
<keyword evidence="5" id="KW-1185">Reference proteome</keyword>
<gene>
    <name evidence="4" type="ORF">G3M48_001073</name>
</gene>
<feature type="non-terminal residue" evidence="4">
    <location>
        <position position="78"/>
    </location>
</feature>
<dbReference type="EMBL" id="JAAHCF010001283">
    <property type="protein sequence ID" value="KAK8141004.1"/>
    <property type="molecule type" value="Genomic_DNA"/>
</dbReference>
<evidence type="ECO:0000256" key="1">
    <source>
        <dbReference type="ARBA" id="ARBA00023242"/>
    </source>
</evidence>
<feature type="region of interest" description="Disordered" evidence="2">
    <location>
        <begin position="1"/>
        <end position="39"/>
    </location>
</feature>
<dbReference type="GO" id="GO:0008270">
    <property type="term" value="F:zinc ion binding"/>
    <property type="evidence" value="ECO:0007669"/>
    <property type="project" value="InterPro"/>
</dbReference>
<keyword evidence="1" id="KW-0539">Nucleus</keyword>
<accession>A0AAW0RG57</accession>
<evidence type="ECO:0000313" key="4">
    <source>
        <dbReference type="EMBL" id="KAK8141004.1"/>
    </source>
</evidence>
<dbReference type="InterPro" id="IPR036864">
    <property type="entry name" value="Zn2-C6_fun-type_DNA-bd_sf"/>
</dbReference>
<dbReference type="Proteomes" id="UP001397290">
    <property type="component" value="Unassembled WGS sequence"/>
</dbReference>